<dbReference type="AlphaFoldDB" id="A0A9X1AAY3"/>
<organism evidence="5 6">
    <name type="scientific">Aminobacter anthyllidis</name>
    <dbReference type="NCBI Taxonomy" id="1035067"/>
    <lineage>
        <taxon>Bacteria</taxon>
        <taxon>Pseudomonadati</taxon>
        <taxon>Pseudomonadota</taxon>
        <taxon>Alphaproteobacteria</taxon>
        <taxon>Hyphomicrobiales</taxon>
        <taxon>Phyllobacteriaceae</taxon>
        <taxon>Aminobacter</taxon>
    </lineage>
</organism>
<dbReference type="GO" id="GO:0016491">
    <property type="term" value="F:oxidoreductase activity"/>
    <property type="evidence" value="ECO:0007669"/>
    <property type="project" value="UniProtKB-KW"/>
</dbReference>
<dbReference type="PRINTS" id="PR00469">
    <property type="entry name" value="PNDRDTASEII"/>
</dbReference>
<evidence type="ECO:0000256" key="3">
    <source>
        <dbReference type="ARBA" id="ARBA00023002"/>
    </source>
</evidence>
<feature type="domain" description="FAD/NAD(P)-binding" evidence="4">
    <location>
        <begin position="193"/>
        <end position="274"/>
    </location>
</feature>
<dbReference type="RefSeq" id="WP_214389570.1">
    <property type="nucleotide sequence ID" value="NZ_JAFLWW010000003.1"/>
</dbReference>
<reference evidence="5" key="2">
    <citation type="submission" date="2021-03" db="EMBL/GenBank/DDBJ databases">
        <authorList>
            <person name="Artuso I."/>
            <person name="Turrini P."/>
            <person name="Pirolo M."/>
            <person name="Lugli G.A."/>
            <person name="Ventura M."/>
            <person name="Visca P."/>
        </authorList>
    </citation>
    <scope>NUCLEOTIDE SEQUENCE</scope>
    <source>
        <strain evidence="5">LMG 26462</strain>
    </source>
</reference>
<keyword evidence="6" id="KW-1185">Reference proteome</keyword>
<keyword evidence="3" id="KW-0560">Oxidoreductase</keyword>
<evidence type="ECO:0000256" key="2">
    <source>
        <dbReference type="ARBA" id="ARBA00022630"/>
    </source>
</evidence>
<proteinExistence type="predicted"/>
<evidence type="ECO:0000313" key="6">
    <source>
        <dbReference type="Proteomes" id="UP001138921"/>
    </source>
</evidence>
<dbReference type="EMBL" id="JAFLWW010000003">
    <property type="protein sequence ID" value="MBT1156440.1"/>
    <property type="molecule type" value="Genomic_DNA"/>
</dbReference>
<name>A0A9X1AAY3_9HYPH</name>
<dbReference type="PRINTS" id="PR00368">
    <property type="entry name" value="FADPNR"/>
</dbReference>
<evidence type="ECO:0000313" key="5">
    <source>
        <dbReference type="EMBL" id="MBT1156440.1"/>
    </source>
</evidence>
<evidence type="ECO:0000256" key="1">
    <source>
        <dbReference type="ARBA" id="ARBA00018719"/>
    </source>
</evidence>
<evidence type="ECO:0000259" key="4">
    <source>
        <dbReference type="Pfam" id="PF07992"/>
    </source>
</evidence>
<dbReference type="InterPro" id="IPR023753">
    <property type="entry name" value="FAD/NAD-binding_dom"/>
</dbReference>
<sequence>MNFDVVIVGGSYAGISAGLQLARARRKVLVVDAGERRNRFAAQSHGFLGQDGREPGAIAADARTQLERYPDVTWIEGRAEGARRQEGGFAIGLGSGHVEIGRRLILAAGVSDSLPDIPGLRERWGRSVFHCPYCHGYELDQGRIGVLAVSEHSMHHGLMLPDWGTTTLFTNGAFVPDADQLRQLATRGTAVETALVREVRGEGADVVLDDGRVVALDGLFTMPRTSLQIPWVEQLGCELETGPMGPFIRTDAMKQTTVRGVFACGDIARAAGSVALSVGDGAMAGAATHRSLMFEAD</sequence>
<dbReference type="Gene3D" id="3.50.50.60">
    <property type="entry name" value="FAD/NAD(P)-binding domain"/>
    <property type="match status" value="2"/>
</dbReference>
<dbReference type="SUPFAM" id="SSF51905">
    <property type="entry name" value="FAD/NAD(P)-binding domain"/>
    <property type="match status" value="1"/>
</dbReference>
<dbReference type="PANTHER" id="PTHR48105">
    <property type="entry name" value="THIOREDOXIN REDUCTASE 1-RELATED-RELATED"/>
    <property type="match status" value="1"/>
</dbReference>
<dbReference type="InterPro" id="IPR050097">
    <property type="entry name" value="Ferredoxin-NADP_redctase_2"/>
</dbReference>
<keyword evidence="2" id="KW-0285">Flavoprotein</keyword>
<dbReference type="Proteomes" id="UP001138921">
    <property type="component" value="Unassembled WGS sequence"/>
</dbReference>
<dbReference type="Pfam" id="PF07992">
    <property type="entry name" value="Pyr_redox_2"/>
    <property type="match status" value="2"/>
</dbReference>
<accession>A0A9X1AAY3</accession>
<dbReference type="InterPro" id="IPR036188">
    <property type="entry name" value="FAD/NAD-bd_sf"/>
</dbReference>
<reference evidence="5" key="1">
    <citation type="journal article" date="2021" name="Microorganisms">
        <title>Phylogenomic Reconstruction and Metabolic Potential of the Genus Aminobacter.</title>
        <authorList>
            <person name="Artuso I."/>
            <person name="Turrini P."/>
            <person name="Pirolo M."/>
            <person name="Lugli G.A."/>
            <person name="Ventura M."/>
            <person name="Visca P."/>
        </authorList>
    </citation>
    <scope>NUCLEOTIDE SEQUENCE</scope>
    <source>
        <strain evidence="5">LMG 26462</strain>
    </source>
</reference>
<protein>
    <recommendedName>
        <fullName evidence="1">Thioredoxin reductase</fullName>
    </recommendedName>
</protein>
<gene>
    <name evidence="5" type="ORF">J1C56_12645</name>
</gene>
<feature type="domain" description="FAD/NAD(P)-binding" evidence="4">
    <location>
        <begin position="3"/>
        <end position="142"/>
    </location>
</feature>
<comment type="caution">
    <text evidence="5">The sequence shown here is derived from an EMBL/GenBank/DDBJ whole genome shotgun (WGS) entry which is preliminary data.</text>
</comment>